<reference evidence="2" key="1">
    <citation type="submission" date="2015-05" db="EMBL/GenBank/DDBJ databases">
        <authorList>
            <person name="Fogelqvist Johan"/>
        </authorList>
    </citation>
    <scope>NUCLEOTIDE SEQUENCE [LARGE SCALE GENOMIC DNA]</scope>
</reference>
<protein>
    <recommendedName>
        <fullName evidence="3">Phosphoglycerate mutase-like protein</fullName>
    </recommendedName>
</protein>
<dbReference type="AlphaFoldDB" id="A0A0G4M097"/>
<dbReference type="InterPro" id="IPR029033">
    <property type="entry name" value="His_PPase_superfam"/>
</dbReference>
<sequence>MFRSPFGGPGHHNNFRHDHHTCNHFENGHPAVNVNNYSYPPDHDARHPLAISNQHARDPHSSEFPSRLVSAQAALRLSYPHLQTRCTVILPSGERALLDRHHLLALLPRTRNAPHAGRGAVFDLPAFLADYTPDLDDIPAALFVPGFHAALAFVVRHVEALSLSTTSSGAASTTSLFARQRALLANVPPRDEPRLVFELFQHALFACCALDQDRALGCGDALGLEVATWLLDLMPRVQLHGTREAVVYLFVGLARVFRATTTAAGGGAQVAVLGRFWNALEADERAVAGAIVGDGAGGDGSVAYKILFMGRHGEGWHNAAESFYGTPAWNCYWAEQQGNGTAVWADAHLTPAGINEALKANNYFRDRIATQKMPYFESYYASPLARCGQTANYTFAGLDQPADRPFVPLVKEGFREGMTVHTCNWRANKTSIA</sequence>
<evidence type="ECO:0000313" key="1">
    <source>
        <dbReference type="EMBL" id="CRK27677.1"/>
    </source>
</evidence>
<dbReference type="SUPFAM" id="SSF53254">
    <property type="entry name" value="Phosphoglycerate mutase-like"/>
    <property type="match status" value="1"/>
</dbReference>
<proteinExistence type="predicted"/>
<evidence type="ECO:0000313" key="2">
    <source>
        <dbReference type="Proteomes" id="UP000045706"/>
    </source>
</evidence>
<dbReference type="EMBL" id="CVQI01020335">
    <property type="protein sequence ID" value="CRK27677.1"/>
    <property type="molecule type" value="Genomic_DNA"/>
</dbReference>
<feature type="non-terminal residue" evidence="1">
    <location>
        <position position="433"/>
    </location>
</feature>
<dbReference type="InterPro" id="IPR013078">
    <property type="entry name" value="His_Pase_superF_clade-1"/>
</dbReference>
<dbReference type="InterPro" id="IPR050275">
    <property type="entry name" value="PGM_Phosphatase"/>
</dbReference>
<dbReference type="PANTHER" id="PTHR48100:SF32">
    <property type="entry name" value="ANCHORED PROTEIN, PUTATIVE (AFU_ORTHOLOGUE AFUA_1G10590)-RELATED"/>
    <property type="match status" value="1"/>
</dbReference>
<dbReference type="CDD" id="cd07067">
    <property type="entry name" value="HP_PGM_like"/>
    <property type="match status" value="1"/>
</dbReference>
<dbReference type="Proteomes" id="UP000045706">
    <property type="component" value="Unassembled WGS sequence"/>
</dbReference>
<dbReference type="PANTHER" id="PTHR48100">
    <property type="entry name" value="BROAD-SPECIFICITY PHOSPHATASE YOR283W-RELATED"/>
    <property type="match status" value="1"/>
</dbReference>
<dbReference type="Gene3D" id="3.40.50.1240">
    <property type="entry name" value="Phosphoglycerate mutase-like"/>
    <property type="match status" value="1"/>
</dbReference>
<name>A0A0G4M097_VERLO</name>
<accession>A0A0G4M097</accession>
<dbReference type="GO" id="GO:0005737">
    <property type="term" value="C:cytoplasm"/>
    <property type="evidence" value="ECO:0007669"/>
    <property type="project" value="TreeGrafter"/>
</dbReference>
<organism evidence="1 2">
    <name type="scientific">Verticillium longisporum</name>
    <name type="common">Verticillium dahliae var. longisporum</name>
    <dbReference type="NCBI Taxonomy" id="100787"/>
    <lineage>
        <taxon>Eukaryota</taxon>
        <taxon>Fungi</taxon>
        <taxon>Dikarya</taxon>
        <taxon>Ascomycota</taxon>
        <taxon>Pezizomycotina</taxon>
        <taxon>Sordariomycetes</taxon>
        <taxon>Hypocreomycetidae</taxon>
        <taxon>Glomerellales</taxon>
        <taxon>Plectosphaerellaceae</taxon>
        <taxon>Verticillium</taxon>
    </lineage>
</organism>
<gene>
    <name evidence="1" type="ORF">BN1723_014001</name>
</gene>
<dbReference type="GO" id="GO:0016791">
    <property type="term" value="F:phosphatase activity"/>
    <property type="evidence" value="ECO:0007669"/>
    <property type="project" value="TreeGrafter"/>
</dbReference>
<evidence type="ECO:0008006" key="3">
    <source>
        <dbReference type="Google" id="ProtNLM"/>
    </source>
</evidence>